<keyword evidence="2" id="KW-1185">Reference proteome</keyword>
<evidence type="ECO:0000313" key="1">
    <source>
        <dbReference type="EMBL" id="SIR47242.1"/>
    </source>
</evidence>
<proteinExistence type="predicted"/>
<protein>
    <submittedName>
        <fullName evidence="1">Uncharacterized protein</fullName>
    </submittedName>
</protein>
<comment type="caution">
    <text evidence="1">The sequence shown here is derived from an EMBL/GenBank/DDBJ whole genome shotgun (WGS) entry which is preliminary data.</text>
</comment>
<dbReference type="RefSeq" id="WP_029313668.1">
    <property type="nucleotide sequence ID" value="NZ_FTNE01000036.1"/>
</dbReference>
<dbReference type="EMBL" id="FTNE01000036">
    <property type="protein sequence ID" value="SIR47242.1"/>
    <property type="molecule type" value="Genomic_DNA"/>
</dbReference>
<name>A0A8G2CNN6_ACIRU</name>
<evidence type="ECO:0000313" key="2">
    <source>
        <dbReference type="Proteomes" id="UP000186308"/>
    </source>
</evidence>
<dbReference type="Proteomes" id="UP000186308">
    <property type="component" value="Unassembled WGS sequence"/>
</dbReference>
<sequence>MGRLGFSAAIAAIVVGAGCAYGQVPPKPGQVLTRQQLEQLQKESDQRLKAHPLNLSHSGPIASMPNPKVYPIKGLWVCKDLKQFEPIYARPNVHSRIVARSMWFEGVGGAYTHGFARVLVNKNLIGYIPLKYVSPFHDPYSPSVTCQVMGVQANGIPALNLH</sequence>
<dbReference type="AlphaFoldDB" id="A0A8G2CNN6"/>
<dbReference type="PROSITE" id="PS51257">
    <property type="entry name" value="PROKAR_LIPOPROTEIN"/>
    <property type="match status" value="1"/>
</dbReference>
<gene>
    <name evidence="1" type="ORF">SAMN05421828_13620</name>
</gene>
<reference evidence="1 2" key="1">
    <citation type="submission" date="2017-01" db="EMBL/GenBank/DDBJ databases">
        <authorList>
            <person name="Varghese N."/>
            <person name="Submissions S."/>
        </authorList>
    </citation>
    <scope>NUCLEOTIDE SEQUENCE [LARGE SCALE GENOMIC DNA]</scope>
    <source>
        <strain evidence="1 2">ATCC 35905</strain>
    </source>
</reference>
<organism evidence="1 2">
    <name type="scientific">Acidiphilium rubrum</name>
    <dbReference type="NCBI Taxonomy" id="526"/>
    <lineage>
        <taxon>Bacteria</taxon>
        <taxon>Pseudomonadati</taxon>
        <taxon>Pseudomonadota</taxon>
        <taxon>Alphaproteobacteria</taxon>
        <taxon>Acetobacterales</taxon>
        <taxon>Acidocellaceae</taxon>
        <taxon>Acidiphilium</taxon>
    </lineage>
</organism>
<accession>A0A8G2CNN6</accession>